<dbReference type="EMBL" id="JAGGJU010000002">
    <property type="protein sequence ID" value="MBP1849427.1"/>
    <property type="molecule type" value="Genomic_DNA"/>
</dbReference>
<protein>
    <submittedName>
        <fullName evidence="1">Uncharacterized protein</fullName>
    </submittedName>
</protein>
<proteinExistence type="predicted"/>
<keyword evidence="2" id="KW-1185">Reference proteome</keyword>
<sequence>MRRIDAHAVLVALLEGVSLANTAGQMCGEGEEIALAIAEPVARPIGAAFKRGPIPDEMGFVGFPHSLDVDLNDVFQVEPERLAGGIHLPR</sequence>
<name>A0ABS4DUS1_9HYPH</name>
<evidence type="ECO:0000313" key="2">
    <source>
        <dbReference type="Proteomes" id="UP000759443"/>
    </source>
</evidence>
<reference evidence="1 2" key="1">
    <citation type="submission" date="2021-03" db="EMBL/GenBank/DDBJ databases">
        <title>Genomic Encyclopedia of Type Strains, Phase IV (KMG-IV): sequencing the most valuable type-strain genomes for metagenomic binning, comparative biology and taxonomic classification.</title>
        <authorList>
            <person name="Goeker M."/>
        </authorList>
    </citation>
    <scope>NUCLEOTIDE SEQUENCE [LARGE SCALE GENOMIC DNA]</scope>
    <source>
        <strain evidence="1 2">DSM 21600</strain>
    </source>
</reference>
<gene>
    <name evidence="1" type="ORF">J2Z17_000848</name>
</gene>
<accession>A0ABS4DUS1</accession>
<evidence type="ECO:0000313" key="1">
    <source>
        <dbReference type="EMBL" id="MBP1849427.1"/>
    </source>
</evidence>
<organism evidence="1 2">
    <name type="scientific">Rhizobium halophytocola</name>
    <dbReference type="NCBI Taxonomy" id="735519"/>
    <lineage>
        <taxon>Bacteria</taxon>
        <taxon>Pseudomonadati</taxon>
        <taxon>Pseudomonadota</taxon>
        <taxon>Alphaproteobacteria</taxon>
        <taxon>Hyphomicrobiales</taxon>
        <taxon>Rhizobiaceae</taxon>
        <taxon>Rhizobium/Agrobacterium group</taxon>
        <taxon>Rhizobium</taxon>
    </lineage>
</organism>
<dbReference type="Proteomes" id="UP000759443">
    <property type="component" value="Unassembled WGS sequence"/>
</dbReference>
<comment type="caution">
    <text evidence="1">The sequence shown here is derived from an EMBL/GenBank/DDBJ whole genome shotgun (WGS) entry which is preliminary data.</text>
</comment>